<dbReference type="Proteomes" id="UP000008854">
    <property type="component" value="Unassembled WGS sequence"/>
</dbReference>
<evidence type="ECO:0000259" key="11">
    <source>
        <dbReference type="PROSITE" id="PS51007"/>
    </source>
</evidence>
<evidence type="ECO:0000256" key="2">
    <source>
        <dbReference type="ARBA" id="ARBA00006488"/>
    </source>
</evidence>
<keyword evidence="3 10" id="KW-0813">Transport</keyword>
<evidence type="ECO:0000256" key="10">
    <source>
        <dbReference type="RuleBase" id="RU004427"/>
    </source>
</evidence>
<evidence type="ECO:0000256" key="5">
    <source>
        <dbReference type="ARBA" id="ARBA00022723"/>
    </source>
</evidence>
<dbReference type="HOGENOM" id="CLU_060944_3_0_1"/>
<accession>A0A5K4EC89</accession>
<keyword evidence="6 10" id="KW-0249">Electron transport</keyword>
<protein>
    <submittedName>
        <fullName evidence="13">Cytochrome c-like protein; Putative cytochrome c</fullName>
    </submittedName>
</protein>
<dbReference type="GO" id="GO:0009055">
    <property type="term" value="F:electron transfer activity"/>
    <property type="evidence" value="ECO:0007669"/>
    <property type="project" value="InterPro"/>
</dbReference>
<feature type="domain" description="Cytochrome c" evidence="11">
    <location>
        <begin position="6"/>
        <end position="73"/>
    </location>
</feature>
<reference evidence="13" key="2">
    <citation type="submission" date="2019-11" db="UniProtKB">
        <authorList>
            <consortium name="WormBaseParasite"/>
        </authorList>
    </citation>
    <scope>IDENTIFICATION</scope>
    <source>
        <strain evidence="13">Puerto Rican</strain>
    </source>
</reference>
<dbReference type="SUPFAM" id="SSF46626">
    <property type="entry name" value="Cytochrome c"/>
    <property type="match status" value="1"/>
</dbReference>
<dbReference type="PRINTS" id="PR00604">
    <property type="entry name" value="CYTCHRMECIAB"/>
</dbReference>
<dbReference type="AlphaFoldDB" id="A0A5K4EC89"/>
<evidence type="ECO:0000313" key="12">
    <source>
        <dbReference type="Proteomes" id="UP000008854"/>
    </source>
</evidence>
<comment type="PTM">
    <text evidence="10">Binds 1 heme group per subunit.</text>
</comment>
<dbReference type="PROSITE" id="PS51007">
    <property type="entry name" value="CYTC"/>
    <property type="match status" value="1"/>
</dbReference>
<proteinExistence type="inferred from homology"/>
<keyword evidence="5 8" id="KW-0479">Metal-binding</keyword>
<dbReference type="GO" id="GO:0020037">
    <property type="term" value="F:heme binding"/>
    <property type="evidence" value="ECO:0007669"/>
    <property type="project" value="InterPro"/>
</dbReference>
<dbReference type="Gene3D" id="1.10.760.10">
    <property type="entry name" value="Cytochrome c-like domain"/>
    <property type="match status" value="1"/>
</dbReference>
<evidence type="ECO:0000256" key="6">
    <source>
        <dbReference type="ARBA" id="ARBA00022982"/>
    </source>
</evidence>
<reference evidence="12" key="1">
    <citation type="journal article" date="2012" name="PLoS Negl. Trop. Dis.">
        <title>A systematically improved high quality genome and transcriptome of the human blood fluke Schistosoma mansoni.</title>
        <authorList>
            <person name="Protasio A.V."/>
            <person name="Tsai I.J."/>
            <person name="Babbage A."/>
            <person name="Nichol S."/>
            <person name="Hunt M."/>
            <person name="Aslett M.A."/>
            <person name="De Silva N."/>
            <person name="Velarde G.S."/>
            <person name="Anderson T.J."/>
            <person name="Clark R.C."/>
            <person name="Davidson C."/>
            <person name="Dillon G.P."/>
            <person name="Holroyd N.E."/>
            <person name="LoVerde P.T."/>
            <person name="Lloyd C."/>
            <person name="McQuillan J."/>
            <person name="Oliveira G."/>
            <person name="Otto T.D."/>
            <person name="Parker-Manuel S.J."/>
            <person name="Quail M.A."/>
            <person name="Wilson R.A."/>
            <person name="Zerlotini A."/>
            <person name="Dunne D.W."/>
            <person name="Berriman M."/>
        </authorList>
    </citation>
    <scope>NUCLEOTIDE SEQUENCE [LARGE SCALE GENOMIC DNA]</scope>
    <source>
        <strain evidence="12">Puerto Rican</strain>
    </source>
</reference>
<comment type="function">
    <text evidence="10">Electron carrier protein. The oxidized form of the cytochrome c heme group can accept an electron from the heme group of the cytochrome c1 subunit of cytochrome reductase. Cytochrome c then transfers this electron to the cytochrome oxidase complex, the final protein carrier in the mitochondrial electron-transport chain.</text>
</comment>
<dbReference type="Pfam" id="PF00034">
    <property type="entry name" value="Cytochrom_C"/>
    <property type="match status" value="1"/>
</dbReference>
<organism evidence="12 13">
    <name type="scientific">Schistosoma mansoni</name>
    <name type="common">Blood fluke</name>
    <dbReference type="NCBI Taxonomy" id="6183"/>
    <lineage>
        <taxon>Eukaryota</taxon>
        <taxon>Metazoa</taxon>
        <taxon>Spiralia</taxon>
        <taxon>Lophotrochozoa</taxon>
        <taxon>Platyhelminthes</taxon>
        <taxon>Trematoda</taxon>
        <taxon>Digenea</taxon>
        <taxon>Strigeidida</taxon>
        <taxon>Schistosomatoidea</taxon>
        <taxon>Schistosomatidae</taxon>
        <taxon>Schistosoma</taxon>
    </lineage>
</organism>
<evidence type="ECO:0000256" key="8">
    <source>
        <dbReference type="PROSITE-ProRule" id="PRU00433"/>
    </source>
</evidence>
<name>A0A5K4EC89_SCHMA</name>
<keyword evidence="10" id="KW-0679">Respiratory chain</keyword>
<keyword evidence="10" id="KW-0496">Mitochondrion</keyword>
<evidence type="ECO:0000256" key="4">
    <source>
        <dbReference type="ARBA" id="ARBA00022617"/>
    </source>
</evidence>
<evidence type="ECO:0000256" key="9">
    <source>
        <dbReference type="RuleBase" id="RU004426"/>
    </source>
</evidence>
<dbReference type="WBParaSite" id="Smp_033400.2">
    <property type="protein sequence ID" value="Smp_033400.2"/>
    <property type="gene ID" value="Smp_033400"/>
</dbReference>
<comment type="similarity">
    <text evidence="2 9">Belongs to the cytochrome c family.</text>
</comment>
<dbReference type="InterPro" id="IPR036909">
    <property type="entry name" value="Cyt_c-like_dom_sf"/>
</dbReference>
<evidence type="ECO:0000313" key="13">
    <source>
        <dbReference type="WBParaSite" id="Smp_033400.2"/>
    </source>
</evidence>
<dbReference type="GO" id="GO:0005758">
    <property type="term" value="C:mitochondrial intermembrane space"/>
    <property type="evidence" value="ECO:0007669"/>
    <property type="project" value="UniProtKB-SubCell"/>
</dbReference>
<dbReference type="PANTHER" id="PTHR11961">
    <property type="entry name" value="CYTOCHROME C"/>
    <property type="match status" value="1"/>
</dbReference>
<keyword evidence="4 8" id="KW-0349">Heme</keyword>
<evidence type="ECO:0000256" key="3">
    <source>
        <dbReference type="ARBA" id="ARBA00022448"/>
    </source>
</evidence>
<keyword evidence="12" id="KW-1185">Reference proteome</keyword>
<dbReference type="GO" id="GO:0046872">
    <property type="term" value="F:metal ion binding"/>
    <property type="evidence" value="ECO:0007669"/>
    <property type="project" value="UniProtKB-KW"/>
</dbReference>
<comment type="subcellular location">
    <subcellularLocation>
        <location evidence="1">Mitochondrion intermembrane space</location>
    </subcellularLocation>
</comment>
<dbReference type="InterPro" id="IPR009056">
    <property type="entry name" value="Cyt_c-like_dom"/>
</dbReference>
<evidence type="ECO:0000256" key="7">
    <source>
        <dbReference type="ARBA" id="ARBA00023004"/>
    </source>
</evidence>
<evidence type="ECO:0000256" key="1">
    <source>
        <dbReference type="ARBA" id="ARBA00004569"/>
    </source>
</evidence>
<sequence length="73" mass="7995">MGFSEGDIEKGKKLFVQRCSQCHTVEKGGPHKVGPNLSGLFGRKTGQAPGYTYTAANISKVLILSLLLRYHME</sequence>
<keyword evidence="7 8" id="KW-0408">Iron</keyword>
<dbReference type="InterPro" id="IPR002327">
    <property type="entry name" value="Cyt_c_1A/1B"/>
</dbReference>